<keyword evidence="1" id="KW-1133">Transmembrane helix</keyword>
<dbReference type="OrthoDB" id="445301at2759"/>
<gene>
    <name evidence="2" type="ORF">D9758_000664</name>
</gene>
<keyword evidence="1" id="KW-0812">Transmembrane</keyword>
<dbReference type="GO" id="GO:0042765">
    <property type="term" value="C:GPI-anchor transamidase complex"/>
    <property type="evidence" value="ECO:0007669"/>
    <property type="project" value="InterPro"/>
</dbReference>
<feature type="transmembrane region" description="Helical" evidence="1">
    <location>
        <begin position="29"/>
        <end position="52"/>
    </location>
</feature>
<dbReference type="Pfam" id="PF04114">
    <property type="entry name" value="Gaa1"/>
    <property type="match status" value="1"/>
</dbReference>
<dbReference type="PANTHER" id="PTHR13304">
    <property type="entry name" value="GLYCOSYLPHOSPHATIDYLINOSITOL ANCHOR ATTACHMENT 1 PROTEIN"/>
    <property type="match status" value="1"/>
</dbReference>
<evidence type="ECO:0008006" key="4">
    <source>
        <dbReference type="Google" id="ProtNLM"/>
    </source>
</evidence>
<dbReference type="Proteomes" id="UP000559256">
    <property type="component" value="Unassembled WGS sequence"/>
</dbReference>
<reference evidence="2 3" key="1">
    <citation type="journal article" date="2020" name="ISME J.">
        <title>Uncovering the hidden diversity of litter-decomposition mechanisms in mushroom-forming fungi.</title>
        <authorList>
            <person name="Floudas D."/>
            <person name="Bentzer J."/>
            <person name="Ahren D."/>
            <person name="Johansson T."/>
            <person name="Persson P."/>
            <person name="Tunlid A."/>
        </authorList>
    </citation>
    <scope>NUCLEOTIDE SEQUENCE [LARGE SCALE GENOMIC DNA]</scope>
    <source>
        <strain evidence="2 3">CBS 291.85</strain>
    </source>
</reference>
<dbReference type="Gene3D" id="3.40.630.10">
    <property type="entry name" value="Zn peptidases"/>
    <property type="match status" value="1"/>
</dbReference>
<comment type="caution">
    <text evidence="2">The sequence shown here is derived from an EMBL/GenBank/DDBJ whole genome shotgun (WGS) entry which is preliminary data.</text>
</comment>
<dbReference type="GO" id="GO:0016255">
    <property type="term" value="P:attachment of GPI anchor to protein"/>
    <property type="evidence" value="ECO:0007669"/>
    <property type="project" value="TreeGrafter"/>
</dbReference>
<sequence length="570" mass="63546">MDGLRIRLRRILGRDGDANLNRARRRKTLVSAISQRVTFLRLVLLLAGYIWMLALPSSQLGRGIYIDENALQPGQVNTYWSWGDVYNSDRYLEQLELLRDSNATSQQRAHYLTTEFRKTGIFTSTQNYSFTGASQATNGTNVYGILSSPRAPGAEAIIISASWLSRTNEGDGTLNLRGVAIVLALAKFLKQYSLWAKDLVFVISDGYLDGMQAWLNAYHGSVQSNLHADKLEMTSGVVWTALNIDYPGHSFSHLGVFYEGLNGRLPNQDLMNSFHVISSRMGVPVILYDHLDPRNIPERRHELDWLPGWLPKALRDHSDVRAYAYNALNVWRHIKYQASGRGSGVHGLFHQFRIDAFTIFALPATGPHGFHALGRVIESTLRTTNNLLERLHASFFFYIMTGPSRFLKIGSFLPSAVLVSVAMMFGGLKEWVDSAWAQEHSDDKSAGAQTWTRRPRPVLRTLTIMIATHFWGLAIYLLMTSRWSLHSSAGLPLTLILSSVFVFCVPLLSPNGNADGAAPLSSVLKALNLRFLGIDFGNPVVHQLPIQEHGFTADEMLLVSVAELGMGSET</sequence>
<dbReference type="EMBL" id="JAACJM010000003">
    <property type="protein sequence ID" value="KAF5373639.1"/>
    <property type="molecule type" value="Genomic_DNA"/>
</dbReference>
<keyword evidence="1" id="KW-0472">Membrane</keyword>
<evidence type="ECO:0000256" key="1">
    <source>
        <dbReference type="SAM" id="Phobius"/>
    </source>
</evidence>
<keyword evidence="3" id="KW-1185">Reference proteome</keyword>
<feature type="transmembrane region" description="Helical" evidence="1">
    <location>
        <begin position="458"/>
        <end position="479"/>
    </location>
</feature>
<evidence type="ECO:0000313" key="3">
    <source>
        <dbReference type="Proteomes" id="UP000559256"/>
    </source>
</evidence>
<feature type="transmembrane region" description="Helical" evidence="1">
    <location>
        <begin position="409"/>
        <end position="428"/>
    </location>
</feature>
<organism evidence="2 3">
    <name type="scientific">Tetrapyrgos nigripes</name>
    <dbReference type="NCBI Taxonomy" id="182062"/>
    <lineage>
        <taxon>Eukaryota</taxon>
        <taxon>Fungi</taxon>
        <taxon>Dikarya</taxon>
        <taxon>Basidiomycota</taxon>
        <taxon>Agaricomycotina</taxon>
        <taxon>Agaricomycetes</taxon>
        <taxon>Agaricomycetidae</taxon>
        <taxon>Agaricales</taxon>
        <taxon>Marasmiineae</taxon>
        <taxon>Marasmiaceae</taxon>
        <taxon>Tetrapyrgos</taxon>
    </lineage>
</organism>
<protein>
    <recommendedName>
        <fullName evidence="4">Gaa1-domain-containing protein</fullName>
    </recommendedName>
</protein>
<name>A0A8H5GYM5_9AGAR</name>
<dbReference type="PANTHER" id="PTHR13304:SF0">
    <property type="entry name" value="GLYCOSYLPHOSPHATIDYLINOSITOL ANCHOR ATTACHMENT 1 PROTEIN"/>
    <property type="match status" value="1"/>
</dbReference>
<evidence type="ECO:0000313" key="2">
    <source>
        <dbReference type="EMBL" id="KAF5373639.1"/>
    </source>
</evidence>
<accession>A0A8H5GYM5</accession>
<feature type="transmembrane region" description="Helical" evidence="1">
    <location>
        <begin position="491"/>
        <end position="508"/>
    </location>
</feature>
<dbReference type="AlphaFoldDB" id="A0A8H5GYM5"/>
<proteinExistence type="predicted"/>
<dbReference type="InterPro" id="IPR007246">
    <property type="entry name" value="Gaa1"/>
</dbReference>